<protein>
    <submittedName>
        <fullName evidence="1">Uncharacterized protein</fullName>
    </submittedName>
</protein>
<evidence type="ECO:0000313" key="2">
    <source>
        <dbReference type="Proteomes" id="UP000479190"/>
    </source>
</evidence>
<name>A0A6H5I3Y0_9HYME</name>
<accession>A0A6H5I3Y0</accession>
<proteinExistence type="predicted"/>
<dbReference type="AlphaFoldDB" id="A0A6H5I3Y0"/>
<organism evidence="1 2">
    <name type="scientific">Trichogramma brassicae</name>
    <dbReference type="NCBI Taxonomy" id="86971"/>
    <lineage>
        <taxon>Eukaryota</taxon>
        <taxon>Metazoa</taxon>
        <taxon>Ecdysozoa</taxon>
        <taxon>Arthropoda</taxon>
        <taxon>Hexapoda</taxon>
        <taxon>Insecta</taxon>
        <taxon>Pterygota</taxon>
        <taxon>Neoptera</taxon>
        <taxon>Endopterygota</taxon>
        <taxon>Hymenoptera</taxon>
        <taxon>Apocrita</taxon>
        <taxon>Proctotrupomorpha</taxon>
        <taxon>Chalcidoidea</taxon>
        <taxon>Trichogrammatidae</taxon>
        <taxon>Trichogramma</taxon>
    </lineage>
</organism>
<sequence length="270" mass="31327">MKVIRGAQVQHTHTARCNAITKLIIHRRIIYRYMHNSTSVRASERIITKESAESSTHASLAMQQQQQRQQLKLDVGSKYARARDRALYVQHRPPSGIVIHETRNRNRTYSFKITRRPEKKVYYCDLSLYFLRAHKNFFKKGVAQETAVPYKKTSVIDIKKIILFMRWGCNIFCTDLGSRGAPASVPTEVSCNAKNGVIGSWLHETRLASRRTRVIVWKVDLVDYDFQSQIWFGDHHFAEATVLVVFSYSVIDDELHVLYVSYKADTLQNF</sequence>
<dbReference type="EMBL" id="CADCXV010000670">
    <property type="protein sequence ID" value="CAB0032179.1"/>
    <property type="molecule type" value="Genomic_DNA"/>
</dbReference>
<gene>
    <name evidence="1" type="ORF">TBRA_LOCUS4123</name>
</gene>
<reference evidence="1 2" key="1">
    <citation type="submission" date="2020-02" db="EMBL/GenBank/DDBJ databases">
        <authorList>
            <person name="Ferguson B K."/>
        </authorList>
    </citation>
    <scope>NUCLEOTIDE SEQUENCE [LARGE SCALE GENOMIC DNA]</scope>
</reference>
<dbReference type="Proteomes" id="UP000479190">
    <property type="component" value="Unassembled WGS sequence"/>
</dbReference>
<evidence type="ECO:0000313" key="1">
    <source>
        <dbReference type="EMBL" id="CAB0032179.1"/>
    </source>
</evidence>
<keyword evidence="2" id="KW-1185">Reference proteome</keyword>